<dbReference type="AlphaFoldDB" id="S4AZU6"/>
<keyword evidence="2" id="KW-1185">Reference proteome</keyword>
<reference evidence="1 2" key="1">
    <citation type="submission" date="2013-02" db="EMBL/GenBank/DDBJ databases">
        <title>Draft Genome Sequence of Streptomyces aurantiacus, Which Produces Setomimycin.</title>
        <authorList>
            <person name="Gruening B.A."/>
            <person name="Praeg A."/>
            <person name="Erxleben A."/>
            <person name="Guenther S."/>
            <person name="Mueller M."/>
        </authorList>
    </citation>
    <scope>NUCLEOTIDE SEQUENCE [LARGE SCALE GENOMIC DNA]</scope>
    <source>
        <strain evidence="1 2">JA 4570</strain>
    </source>
</reference>
<protein>
    <submittedName>
        <fullName evidence="1">Uncharacterized protein</fullName>
    </submittedName>
</protein>
<dbReference type="EMBL" id="AOPZ01000003">
    <property type="protein sequence ID" value="EPH46872.1"/>
    <property type="molecule type" value="Genomic_DNA"/>
</dbReference>
<evidence type="ECO:0000313" key="2">
    <source>
        <dbReference type="Proteomes" id="UP000014629"/>
    </source>
</evidence>
<proteinExistence type="predicted"/>
<evidence type="ECO:0000313" key="1">
    <source>
        <dbReference type="EMBL" id="EPH46872.1"/>
    </source>
</evidence>
<sequence>MNVCRGIAADLNAKGRDHTADSFWQAAVGESHRLADHASSYGIDVHDIGAEAARRRSTP</sequence>
<name>S4AZU6_9ACTN</name>
<organism evidence="1 2">
    <name type="scientific">Streptomyces aurantiacus JA 4570</name>
    <dbReference type="NCBI Taxonomy" id="1286094"/>
    <lineage>
        <taxon>Bacteria</taxon>
        <taxon>Bacillati</taxon>
        <taxon>Actinomycetota</taxon>
        <taxon>Actinomycetes</taxon>
        <taxon>Kitasatosporales</taxon>
        <taxon>Streptomycetaceae</taxon>
        <taxon>Streptomyces</taxon>
        <taxon>Streptomyces aurantiacus group</taxon>
    </lineage>
</organism>
<comment type="caution">
    <text evidence="1">The sequence shown here is derived from an EMBL/GenBank/DDBJ whole genome shotgun (WGS) entry which is preliminary data.</text>
</comment>
<accession>S4AZU6</accession>
<gene>
    <name evidence="1" type="ORF">STRAU_0038</name>
</gene>
<dbReference type="PATRIC" id="fig|1286094.4.peg.35"/>
<dbReference type="Proteomes" id="UP000014629">
    <property type="component" value="Unassembled WGS sequence"/>
</dbReference>